<keyword evidence="3" id="KW-1185">Reference proteome</keyword>
<name>A0A9D4UAC4_ADICA</name>
<gene>
    <name evidence="2" type="ORF">GOP47_0020642</name>
</gene>
<feature type="region of interest" description="Disordered" evidence="1">
    <location>
        <begin position="1"/>
        <end position="21"/>
    </location>
</feature>
<dbReference type="Proteomes" id="UP000886520">
    <property type="component" value="Chromosome 20"/>
</dbReference>
<evidence type="ECO:0000313" key="2">
    <source>
        <dbReference type="EMBL" id="KAI5063972.1"/>
    </source>
</evidence>
<organism evidence="2 3">
    <name type="scientific">Adiantum capillus-veneris</name>
    <name type="common">Maidenhair fern</name>
    <dbReference type="NCBI Taxonomy" id="13818"/>
    <lineage>
        <taxon>Eukaryota</taxon>
        <taxon>Viridiplantae</taxon>
        <taxon>Streptophyta</taxon>
        <taxon>Embryophyta</taxon>
        <taxon>Tracheophyta</taxon>
        <taxon>Polypodiopsida</taxon>
        <taxon>Polypodiidae</taxon>
        <taxon>Polypodiales</taxon>
        <taxon>Pteridineae</taxon>
        <taxon>Pteridaceae</taxon>
        <taxon>Vittarioideae</taxon>
        <taxon>Adiantum</taxon>
    </lineage>
</organism>
<sequence length="217" mass="23643">MHGVDVERKAPTQDVPENVVKMESNSQVVANLNEYEVEQSELSQKGENGGVAPYQADKVSFHEEGHTGNNNVEEVHVEHGGVADPQYYAQHHGHSASAENCYLCQWNAYYNQSGALTSQAACCSNGLRCQYCGYVNQFDDGAKTYSQTPRTSQVLPDASAFPDIIKAAVAEALKTTEGQNSTSTVTESSQTRSSFSDVATAWFLAGFHTSRYLSQSK</sequence>
<reference evidence="2" key="1">
    <citation type="submission" date="2021-01" db="EMBL/GenBank/DDBJ databases">
        <title>Adiantum capillus-veneris genome.</title>
        <authorList>
            <person name="Fang Y."/>
            <person name="Liao Q."/>
        </authorList>
    </citation>
    <scope>NUCLEOTIDE SEQUENCE</scope>
    <source>
        <strain evidence="2">H3</strain>
        <tissue evidence="2">Leaf</tissue>
    </source>
</reference>
<comment type="caution">
    <text evidence="2">The sequence shown here is derived from an EMBL/GenBank/DDBJ whole genome shotgun (WGS) entry which is preliminary data.</text>
</comment>
<accession>A0A9D4UAC4</accession>
<feature type="compositionally biased region" description="Basic and acidic residues" evidence="1">
    <location>
        <begin position="1"/>
        <end position="11"/>
    </location>
</feature>
<evidence type="ECO:0000256" key="1">
    <source>
        <dbReference type="SAM" id="MobiDB-lite"/>
    </source>
</evidence>
<dbReference type="AlphaFoldDB" id="A0A9D4UAC4"/>
<dbReference type="OrthoDB" id="1959764at2759"/>
<protein>
    <submittedName>
        <fullName evidence="2">Uncharacterized protein</fullName>
    </submittedName>
</protein>
<dbReference type="EMBL" id="JABFUD020000020">
    <property type="protein sequence ID" value="KAI5063972.1"/>
    <property type="molecule type" value="Genomic_DNA"/>
</dbReference>
<evidence type="ECO:0000313" key="3">
    <source>
        <dbReference type="Proteomes" id="UP000886520"/>
    </source>
</evidence>
<proteinExistence type="predicted"/>